<dbReference type="KEGG" id="rain:Rai3103_08230"/>
<organism evidence="3 4">
    <name type="scientific">Raineyella fluvialis</name>
    <dbReference type="NCBI Taxonomy" id="2662261"/>
    <lineage>
        <taxon>Bacteria</taxon>
        <taxon>Bacillati</taxon>
        <taxon>Actinomycetota</taxon>
        <taxon>Actinomycetes</taxon>
        <taxon>Propionibacteriales</taxon>
        <taxon>Propionibacteriaceae</taxon>
        <taxon>Raineyella</taxon>
    </lineage>
</organism>
<feature type="region of interest" description="Disordered" evidence="1">
    <location>
        <begin position="36"/>
        <end position="136"/>
    </location>
</feature>
<dbReference type="Proteomes" id="UP000386847">
    <property type="component" value="Chromosome"/>
</dbReference>
<dbReference type="InterPro" id="IPR007329">
    <property type="entry name" value="FMN-bd"/>
</dbReference>
<dbReference type="RefSeq" id="WP_153572189.1">
    <property type="nucleotide sequence ID" value="NZ_CP045725.1"/>
</dbReference>
<feature type="domain" description="FMN-binding" evidence="2">
    <location>
        <begin position="139"/>
        <end position="220"/>
    </location>
</feature>
<keyword evidence="4" id="KW-1185">Reference proteome</keyword>
<accession>A0A5Q2FA29</accession>
<dbReference type="Pfam" id="PF04205">
    <property type="entry name" value="FMN_bind"/>
    <property type="match status" value="1"/>
</dbReference>
<evidence type="ECO:0000313" key="3">
    <source>
        <dbReference type="EMBL" id="QGF23659.1"/>
    </source>
</evidence>
<evidence type="ECO:0000256" key="1">
    <source>
        <dbReference type="SAM" id="MobiDB-lite"/>
    </source>
</evidence>
<dbReference type="AlphaFoldDB" id="A0A5Q2FA29"/>
<feature type="compositionally biased region" description="Low complexity" evidence="1">
    <location>
        <begin position="105"/>
        <end position="136"/>
    </location>
</feature>
<dbReference type="SMART" id="SM00900">
    <property type="entry name" value="FMN_bind"/>
    <property type="match status" value="1"/>
</dbReference>
<evidence type="ECO:0000313" key="4">
    <source>
        <dbReference type="Proteomes" id="UP000386847"/>
    </source>
</evidence>
<dbReference type="GO" id="GO:0016020">
    <property type="term" value="C:membrane"/>
    <property type="evidence" value="ECO:0007669"/>
    <property type="project" value="InterPro"/>
</dbReference>
<protein>
    <submittedName>
        <fullName evidence="3">FMN-binding protein</fullName>
    </submittedName>
</protein>
<proteinExistence type="predicted"/>
<sequence>MTMKTALTTVLVTGATVAGVAGVLVLNPTRSALTTAGNGNTNGATQLPGTGSAPSGGQALRRGFGDDEDSEGAERFASRDDSDDQPQGSTRSGSTGSTGSGSTGSGSTSSAGSGSTGSTGSSSGAPTTAASGTSYSGSAYQSPYGPMQVSITVSGTKITGIQWTQVPLSDGHSYRINSYAAPLLVEQAMAAQSATIDGVSGATYTTQGFRTSLQSAIKKAGL</sequence>
<feature type="compositionally biased region" description="Low complexity" evidence="1">
    <location>
        <begin position="36"/>
        <end position="45"/>
    </location>
</feature>
<gene>
    <name evidence="3" type="ORF">Rai3103_08230</name>
</gene>
<dbReference type="Gene3D" id="3.90.1010.20">
    <property type="match status" value="1"/>
</dbReference>
<dbReference type="EMBL" id="CP045725">
    <property type="protein sequence ID" value="QGF23659.1"/>
    <property type="molecule type" value="Genomic_DNA"/>
</dbReference>
<reference evidence="3 4" key="1">
    <citation type="submission" date="2019-10" db="EMBL/GenBank/DDBJ databases">
        <title>Genomic analysis of Raineyella sp. CBA3103.</title>
        <authorList>
            <person name="Roh S.W."/>
        </authorList>
    </citation>
    <scope>NUCLEOTIDE SEQUENCE [LARGE SCALE GENOMIC DNA]</scope>
    <source>
        <strain evidence="3 4">CBA3103</strain>
    </source>
</reference>
<evidence type="ECO:0000259" key="2">
    <source>
        <dbReference type="SMART" id="SM00900"/>
    </source>
</evidence>
<name>A0A5Q2FA29_9ACTN</name>
<dbReference type="GO" id="GO:0010181">
    <property type="term" value="F:FMN binding"/>
    <property type="evidence" value="ECO:0007669"/>
    <property type="project" value="InterPro"/>
</dbReference>